<evidence type="ECO:0000259" key="8">
    <source>
        <dbReference type="Pfam" id="PF20684"/>
    </source>
</evidence>
<dbReference type="Proteomes" id="UP000034291">
    <property type="component" value="Unassembled WGS sequence"/>
</dbReference>
<organism evidence="9 10">
    <name type="scientific">Aspergillus rambellii</name>
    <dbReference type="NCBI Taxonomy" id="308745"/>
    <lineage>
        <taxon>Eukaryota</taxon>
        <taxon>Fungi</taxon>
        <taxon>Dikarya</taxon>
        <taxon>Ascomycota</taxon>
        <taxon>Pezizomycotina</taxon>
        <taxon>Eurotiomycetes</taxon>
        <taxon>Eurotiomycetidae</taxon>
        <taxon>Eurotiales</taxon>
        <taxon>Aspergillaceae</taxon>
        <taxon>Aspergillus</taxon>
        <taxon>Aspergillus subgen. Nidulantes</taxon>
    </lineage>
</organism>
<dbReference type="OrthoDB" id="5022096at2759"/>
<dbReference type="Pfam" id="PF20684">
    <property type="entry name" value="Fung_rhodopsin"/>
    <property type="match status" value="1"/>
</dbReference>
<accession>A0A0F8U1L7</accession>
<dbReference type="PANTHER" id="PTHR33048">
    <property type="entry name" value="PTH11-LIKE INTEGRAL MEMBRANE PROTEIN (AFU_ORTHOLOGUE AFUA_5G11245)"/>
    <property type="match status" value="1"/>
</dbReference>
<keyword evidence="3 7" id="KW-1133">Transmembrane helix</keyword>
<evidence type="ECO:0000256" key="2">
    <source>
        <dbReference type="ARBA" id="ARBA00022692"/>
    </source>
</evidence>
<feature type="transmembrane region" description="Helical" evidence="7">
    <location>
        <begin position="266"/>
        <end position="290"/>
    </location>
</feature>
<evidence type="ECO:0000256" key="6">
    <source>
        <dbReference type="SAM" id="MobiDB-lite"/>
    </source>
</evidence>
<dbReference type="STRING" id="308745.A0A0F8U1L7"/>
<evidence type="ECO:0000256" key="7">
    <source>
        <dbReference type="SAM" id="Phobius"/>
    </source>
</evidence>
<keyword evidence="10" id="KW-1185">Reference proteome</keyword>
<evidence type="ECO:0000313" key="9">
    <source>
        <dbReference type="EMBL" id="KKK13483.1"/>
    </source>
</evidence>
<comment type="subcellular location">
    <subcellularLocation>
        <location evidence="1">Membrane</location>
        <topology evidence="1">Multi-pass membrane protein</topology>
    </subcellularLocation>
</comment>
<sequence length="407" mass="45023">MATTNSLSSLLARQAPSQTNIPDSVPYTNAPRIIAIVGTLTGLSALLVILRCYVRIFVLRRFHVEDGIMIISLACAVGVLACFVGECDHGLGRFFKDIGENDYELLAKWLWYHSIIIVLGISLVKISLGIFLIRFAGQTKGLKKFILGTVIFLVLATVGCILTLILQCIPVQAAWDYSLRKNAKCYSNKTYLAIGQFNSAINITTDFLYTTLPVWMFWNIQVNKRTKTSLMGILSLGYFACAAAIAKAVLQPRVYTQPEFFRDGNYLIWNCIELNIGILAACFPTIKPLVKSIIGSSRGRSYGSRSRKRTGNAYCDPSAYGPNSHAMGSMQGSRMDREEQKYQVQIHANHPSVSESDGGSEENLATNRQSHRINTSGIVQTTEVIVHSEYSSEMGVPGPKRTVEDRI</sequence>
<evidence type="ECO:0000256" key="4">
    <source>
        <dbReference type="ARBA" id="ARBA00023136"/>
    </source>
</evidence>
<comment type="caution">
    <text evidence="9">The sequence shown here is derived from an EMBL/GenBank/DDBJ whole genome shotgun (WGS) entry which is preliminary data.</text>
</comment>
<feature type="transmembrane region" description="Helical" evidence="7">
    <location>
        <begin position="230"/>
        <end position="250"/>
    </location>
</feature>
<evidence type="ECO:0000256" key="1">
    <source>
        <dbReference type="ARBA" id="ARBA00004141"/>
    </source>
</evidence>
<keyword evidence="2 7" id="KW-0812">Transmembrane</keyword>
<dbReference type="GO" id="GO:0016020">
    <property type="term" value="C:membrane"/>
    <property type="evidence" value="ECO:0007669"/>
    <property type="project" value="UniProtKB-SubCell"/>
</dbReference>
<feature type="transmembrane region" description="Helical" evidence="7">
    <location>
        <begin position="110"/>
        <end position="133"/>
    </location>
</feature>
<evidence type="ECO:0000313" key="10">
    <source>
        <dbReference type="Proteomes" id="UP000034291"/>
    </source>
</evidence>
<feature type="transmembrane region" description="Helical" evidence="7">
    <location>
        <begin position="33"/>
        <end position="54"/>
    </location>
</feature>
<feature type="transmembrane region" description="Helical" evidence="7">
    <location>
        <begin position="66"/>
        <end position="86"/>
    </location>
</feature>
<dbReference type="EMBL" id="JZBS01003801">
    <property type="protein sequence ID" value="KKK13483.1"/>
    <property type="molecule type" value="Genomic_DNA"/>
</dbReference>
<feature type="domain" description="Rhodopsin" evidence="8">
    <location>
        <begin position="50"/>
        <end position="291"/>
    </location>
</feature>
<evidence type="ECO:0000256" key="3">
    <source>
        <dbReference type="ARBA" id="ARBA00022989"/>
    </source>
</evidence>
<gene>
    <name evidence="9" type="ORF">ARAM_003887</name>
</gene>
<proteinExistence type="inferred from homology"/>
<name>A0A0F8U1L7_9EURO</name>
<feature type="region of interest" description="Disordered" evidence="6">
    <location>
        <begin position="296"/>
        <end position="375"/>
    </location>
</feature>
<dbReference type="InterPro" id="IPR049326">
    <property type="entry name" value="Rhodopsin_dom_fungi"/>
</dbReference>
<comment type="similarity">
    <text evidence="5">Belongs to the SAT4 family.</text>
</comment>
<dbReference type="InterPro" id="IPR052337">
    <property type="entry name" value="SAT4-like"/>
</dbReference>
<dbReference type="PANTHER" id="PTHR33048:SF167">
    <property type="entry name" value="INTEGRAL MEMBRANE PROTEIN"/>
    <property type="match status" value="1"/>
</dbReference>
<feature type="transmembrane region" description="Helical" evidence="7">
    <location>
        <begin position="145"/>
        <end position="173"/>
    </location>
</feature>
<dbReference type="AlphaFoldDB" id="A0A0F8U1L7"/>
<evidence type="ECO:0000256" key="5">
    <source>
        <dbReference type="ARBA" id="ARBA00038359"/>
    </source>
</evidence>
<keyword evidence="4 7" id="KW-0472">Membrane</keyword>
<feature type="compositionally biased region" description="Polar residues" evidence="6">
    <location>
        <begin position="351"/>
        <end position="375"/>
    </location>
</feature>
<protein>
    <recommendedName>
        <fullName evidence="8">Rhodopsin domain-containing protein</fullName>
    </recommendedName>
</protein>
<reference evidence="9 10" key="1">
    <citation type="submission" date="2015-02" db="EMBL/GenBank/DDBJ databases">
        <title>Draft Genome Sequences of Two Closely-Related Aflatoxigenic Aspergillus Species Obtained from the Cote d'Ivoire.</title>
        <authorList>
            <person name="Moore G.G."/>
            <person name="Beltz S.B."/>
            <person name="Mack B.M."/>
        </authorList>
    </citation>
    <scope>NUCLEOTIDE SEQUENCE [LARGE SCALE GENOMIC DNA]</scope>
    <source>
        <strain evidence="9 10">SRRC1468</strain>
    </source>
</reference>
<feature type="transmembrane region" description="Helical" evidence="7">
    <location>
        <begin position="193"/>
        <end position="218"/>
    </location>
</feature>